<comment type="caution">
    <text evidence="1">The sequence shown here is derived from an EMBL/GenBank/DDBJ whole genome shotgun (WGS) entry which is preliminary data.</text>
</comment>
<organism evidence="1 2">
    <name type="scientific">Desulforamulus aquiferis</name>
    <dbReference type="NCBI Taxonomy" id="1397668"/>
    <lineage>
        <taxon>Bacteria</taxon>
        <taxon>Bacillati</taxon>
        <taxon>Bacillota</taxon>
        <taxon>Clostridia</taxon>
        <taxon>Eubacteriales</taxon>
        <taxon>Peptococcaceae</taxon>
        <taxon>Desulforamulus</taxon>
    </lineage>
</organism>
<reference evidence="1" key="1">
    <citation type="journal article" date="2023" name="J. Hazard. Mater.">
        <title>Anaerobic biodegradation of pyrene and benzo[a]pyrene by a new sulfate-reducing Desulforamulus aquiferis strain DSA.</title>
        <authorList>
            <person name="Zhang Z."/>
            <person name="Sun J."/>
            <person name="Gong X."/>
            <person name="Wang C."/>
            <person name="Wang H."/>
        </authorList>
    </citation>
    <scope>NUCLEOTIDE SEQUENCE</scope>
    <source>
        <strain evidence="1">DSA</strain>
    </source>
</reference>
<reference evidence="1" key="2">
    <citation type="submission" date="2023-03" db="EMBL/GenBank/DDBJ databases">
        <authorList>
            <person name="Zhang Z."/>
        </authorList>
    </citation>
    <scope>NUCLEOTIDE SEQUENCE</scope>
    <source>
        <strain evidence="1">DSA</strain>
    </source>
</reference>
<name>A0AAW7Z966_9FIRM</name>
<evidence type="ECO:0000313" key="2">
    <source>
        <dbReference type="Proteomes" id="UP001172911"/>
    </source>
</evidence>
<dbReference type="EMBL" id="JARPTC010000002">
    <property type="protein sequence ID" value="MDO7785935.1"/>
    <property type="molecule type" value="Genomic_DNA"/>
</dbReference>
<accession>A0AAW7Z966</accession>
<dbReference type="AlphaFoldDB" id="A0AAW7Z966"/>
<dbReference type="RefSeq" id="WP_304540638.1">
    <property type="nucleotide sequence ID" value="NZ_JARPTC010000002.1"/>
</dbReference>
<keyword evidence="2" id="KW-1185">Reference proteome</keyword>
<evidence type="ECO:0000313" key="1">
    <source>
        <dbReference type="EMBL" id="MDO7785935.1"/>
    </source>
</evidence>
<proteinExistence type="predicted"/>
<protein>
    <submittedName>
        <fullName evidence="1">Uncharacterized protein</fullName>
    </submittedName>
</protein>
<gene>
    <name evidence="1" type="ORF">P6N53_01670</name>
</gene>
<sequence length="48" mass="5033">MAKEKRAKKEVEDLEALESCTTSNECADSCSSVSDGCGGRVSNDCGCE</sequence>
<dbReference type="Proteomes" id="UP001172911">
    <property type="component" value="Unassembled WGS sequence"/>
</dbReference>